<dbReference type="AlphaFoldDB" id="X5A4Y1"/>
<dbReference type="STRING" id="1268072.PSAB_19680"/>
<dbReference type="CDD" id="cd02440">
    <property type="entry name" value="AdoMet_MTases"/>
    <property type="match status" value="1"/>
</dbReference>
<dbReference type="PANTHER" id="PTHR43591">
    <property type="entry name" value="METHYLTRANSFERASE"/>
    <property type="match status" value="1"/>
</dbReference>
<evidence type="ECO:0000313" key="2">
    <source>
        <dbReference type="EMBL" id="AHV98829.1"/>
    </source>
</evidence>
<dbReference type="RefSeq" id="WP_025336300.1">
    <property type="nucleotide sequence ID" value="NZ_CP004078.1"/>
</dbReference>
<dbReference type="InterPro" id="IPR029063">
    <property type="entry name" value="SAM-dependent_MTases_sf"/>
</dbReference>
<organism evidence="2 3">
    <name type="scientific">Paenibacillus sabinae T27</name>
    <dbReference type="NCBI Taxonomy" id="1268072"/>
    <lineage>
        <taxon>Bacteria</taxon>
        <taxon>Bacillati</taxon>
        <taxon>Bacillota</taxon>
        <taxon>Bacilli</taxon>
        <taxon>Bacillales</taxon>
        <taxon>Paenibacillaceae</taxon>
        <taxon>Paenibacillus</taxon>
    </lineage>
</organism>
<dbReference type="SUPFAM" id="SSF53335">
    <property type="entry name" value="S-adenosyl-L-methionine-dependent methyltransferases"/>
    <property type="match status" value="1"/>
</dbReference>
<dbReference type="EMBL" id="CP004078">
    <property type="protein sequence ID" value="AHV98829.1"/>
    <property type="molecule type" value="Genomic_DNA"/>
</dbReference>
<name>X5A4Y1_9BACL</name>
<accession>X5A4Y1</accession>
<gene>
    <name evidence="2" type="ORF">PSAB_19680</name>
</gene>
<keyword evidence="2" id="KW-0489">Methyltransferase</keyword>
<keyword evidence="3" id="KW-1185">Reference proteome</keyword>
<evidence type="ECO:0000313" key="3">
    <source>
        <dbReference type="Proteomes" id="UP000019772"/>
    </source>
</evidence>
<feature type="domain" description="Methyltransferase" evidence="1">
    <location>
        <begin position="39"/>
        <end position="134"/>
    </location>
</feature>
<dbReference type="GO" id="GO:0008168">
    <property type="term" value="F:methyltransferase activity"/>
    <property type="evidence" value="ECO:0007669"/>
    <property type="project" value="UniProtKB-KW"/>
</dbReference>
<dbReference type="Proteomes" id="UP000019772">
    <property type="component" value="Chromosome"/>
</dbReference>
<sequence>MNNGSWEKIYVEQGKVQIDVLDSVVEAANVFLENKCKKILDLGCGTGRHTYYLVDKGFNVHACDISETGIEITKELLERSEKSNAEYSIQNMYSMTLEDNIFDGVLCIWVQGHGVREEIQKGINEIYRILKNDGIVVTDFVTTEDPSYGIGDEIAPNTFLGGRPGEENIPHYYTTREELCGMFRKFSDVVLKDKVYEFKDTYGNKHRIVAILVTARK</sequence>
<dbReference type="KEGG" id="psab:PSAB_19680"/>
<protein>
    <submittedName>
        <fullName evidence="2">Type 11 methyltransferase</fullName>
    </submittedName>
</protein>
<dbReference type="Gene3D" id="3.40.50.150">
    <property type="entry name" value="Vaccinia Virus protein VP39"/>
    <property type="match status" value="1"/>
</dbReference>
<dbReference type="Pfam" id="PF13649">
    <property type="entry name" value="Methyltransf_25"/>
    <property type="match status" value="1"/>
</dbReference>
<reference evidence="2 3" key="1">
    <citation type="journal article" date="2014" name="PLoS Genet.">
        <title>Comparative Genomic Analysis of N2-Fixing and Non-N2-Fixing Paenibacillus spp.: Organization, Evolution and Expression of the Nitrogen Fixation Genes.</title>
        <authorList>
            <person name="Xie J.B."/>
            <person name="Du Z."/>
            <person name="Bai L."/>
            <person name="Tian C."/>
            <person name="Zhang Y."/>
            <person name="Xie J.Y."/>
            <person name="Wang T."/>
            <person name="Liu X."/>
            <person name="Chen X."/>
            <person name="Cheng Q."/>
            <person name="Chen S."/>
            <person name="Li J."/>
        </authorList>
    </citation>
    <scope>NUCLEOTIDE SEQUENCE [LARGE SCALE GENOMIC DNA]</scope>
    <source>
        <strain evidence="2 3">T27</strain>
    </source>
</reference>
<dbReference type="GO" id="GO:0032259">
    <property type="term" value="P:methylation"/>
    <property type="evidence" value="ECO:0007669"/>
    <property type="project" value="UniProtKB-KW"/>
</dbReference>
<proteinExistence type="predicted"/>
<dbReference type="OrthoDB" id="9804312at2"/>
<evidence type="ECO:0000259" key="1">
    <source>
        <dbReference type="Pfam" id="PF13649"/>
    </source>
</evidence>
<keyword evidence="2" id="KW-0808">Transferase</keyword>
<dbReference type="HOGENOM" id="CLU_091228_1_0_9"/>
<dbReference type="PANTHER" id="PTHR43591:SF110">
    <property type="entry name" value="RHODANESE DOMAIN-CONTAINING PROTEIN"/>
    <property type="match status" value="1"/>
</dbReference>
<dbReference type="eggNOG" id="COG2226">
    <property type="taxonomic scope" value="Bacteria"/>
</dbReference>
<dbReference type="InterPro" id="IPR041698">
    <property type="entry name" value="Methyltransf_25"/>
</dbReference>